<organism evidence="2 3">
    <name type="scientific">Qipengyuania qiaonensis</name>
    <dbReference type="NCBI Taxonomy" id="2867240"/>
    <lineage>
        <taxon>Bacteria</taxon>
        <taxon>Pseudomonadati</taxon>
        <taxon>Pseudomonadota</taxon>
        <taxon>Alphaproteobacteria</taxon>
        <taxon>Sphingomonadales</taxon>
        <taxon>Erythrobacteraceae</taxon>
        <taxon>Qipengyuania</taxon>
    </lineage>
</organism>
<comment type="caution">
    <text evidence="2">The sequence shown here is derived from an EMBL/GenBank/DDBJ whole genome shotgun (WGS) entry which is preliminary data.</text>
</comment>
<evidence type="ECO:0008006" key="4">
    <source>
        <dbReference type="Google" id="ProtNLM"/>
    </source>
</evidence>
<keyword evidence="1" id="KW-0812">Transmembrane</keyword>
<reference evidence="2 3" key="1">
    <citation type="submission" date="2021-08" db="EMBL/GenBank/DDBJ databases">
        <title>Comparative Genomics Analysis of the Genus Qipengyuania Reveals Extensive Genetic Diversity and Metabolic Versatility, Including the Description of Fifteen Novel Species.</title>
        <authorList>
            <person name="Liu Y."/>
        </authorList>
    </citation>
    <scope>NUCLEOTIDE SEQUENCE [LARGE SCALE GENOMIC DNA]</scope>
    <source>
        <strain evidence="2 3">6D47A</strain>
    </source>
</reference>
<evidence type="ECO:0000256" key="1">
    <source>
        <dbReference type="SAM" id="Phobius"/>
    </source>
</evidence>
<feature type="transmembrane region" description="Helical" evidence="1">
    <location>
        <begin position="21"/>
        <end position="40"/>
    </location>
</feature>
<protein>
    <recommendedName>
        <fullName evidence="4">YtxH domain-containing protein</fullName>
    </recommendedName>
</protein>
<keyword evidence="3" id="KW-1185">Reference proteome</keyword>
<accession>A0ABS7J5U3</accession>
<dbReference type="Proteomes" id="UP000755104">
    <property type="component" value="Unassembled WGS sequence"/>
</dbReference>
<keyword evidence="1" id="KW-0472">Membrane</keyword>
<proteinExistence type="predicted"/>
<evidence type="ECO:0000313" key="2">
    <source>
        <dbReference type="EMBL" id="MBX7482646.1"/>
    </source>
</evidence>
<sequence length="88" mass="9227">MEDKSLGGEAYHYGRTQAGGVFALAGLAAGGAVALVWGAWATLEDATHDNSIAQPPDLKAFVQQVEGKAEQIARRATRESRAEAKSAE</sequence>
<gene>
    <name evidence="2" type="ORF">K3174_08885</name>
</gene>
<dbReference type="RefSeq" id="WP_221557898.1">
    <property type="nucleotide sequence ID" value="NZ_JAIGNO010000004.1"/>
</dbReference>
<keyword evidence="1" id="KW-1133">Transmembrane helix</keyword>
<dbReference type="EMBL" id="JAIGNO010000004">
    <property type="protein sequence ID" value="MBX7482646.1"/>
    <property type="molecule type" value="Genomic_DNA"/>
</dbReference>
<evidence type="ECO:0000313" key="3">
    <source>
        <dbReference type="Proteomes" id="UP000755104"/>
    </source>
</evidence>
<name>A0ABS7J5U3_9SPHN</name>